<dbReference type="Gene3D" id="3.40.50.300">
    <property type="entry name" value="P-loop containing nucleotide triphosphate hydrolases"/>
    <property type="match status" value="1"/>
</dbReference>
<proteinExistence type="predicted"/>
<dbReference type="PRINTS" id="PR00381">
    <property type="entry name" value="KINESINLIGHT"/>
</dbReference>
<dbReference type="AlphaFoldDB" id="A0A6A4IEJ4"/>
<gene>
    <name evidence="1" type="ORF">BT96DRAFT_962583</name>
</gene>
<protein>
    <submittedName>
        <fullName evidence="1">TPR-like protein</fullName>
    </submittedName>
</protein>
<dbReference type="InterPro" id="IPR011990">
    <property type="entry name" value="TPR-like_helical_dom_sf"/>
</dbReference>
<dbReference type="GO" id="GO:0043531">
    <property type="term" value="F:ADP binding"/>
    <property type="evidence" value="ECO:0007669"/>
    <property type="project" value="InterPro"/>
</dbReference>
<evidence type="ECO:0000313" key="2">
    <source>
        <dbReference type="Proteomes" id="UP000799118"/>
    </source>
</evidence>
<dbReference type="SUPFAM" id="SSF48452">
    <property type="entry name" value="TPR-like"/>
    <property type="match status" value="2"/>
</dbReference>
<dbReference type="InterPro" id="IPR027417">
    <property type="entry name" value="P-loop_NTPase"/>
</dbReference>
<feature type="non-terminal residue" evidence="1">
    <location>
        <position position="798"/>
    </location>
</feature>
<dbReference type="Proteomes" id="UP000799118">
    <property type="component" value="Unassembled WGS sequence"/>
</dbReference>
<accession>A0A6A4IEJ4</accession>
<dbReference type="InterPro" id="IPR053137">
    <property type="entry name" value="NLR-like"/>
</dbReference>
<dbReference type="Gene3D" id="1.25.40.10">
    <property type="entry name" value="Tetratricopeptide repeat domain"/>
    <property type="match status" value="2"/>
</dbReference>
<evidence type="ECO:0000313" key="1">
    <source>
        <dbReference type="EMBL" id="KAE9409019.1"/>
    </source>
</evidence>
<organism evidence="1 2">
    <name type="scientific">Gymnopus androsaceus JB14</name>
    <dbReference type="NCBI Taxonomy" id="1447944"/>
    <lineage>
        <taxon>Eukaryota</taxon>
        <taxon>Fungi</taxon>
        <taxon>Dikarya</taxon>
        <taxon>Basidiomycota</taxon>
        <taxon>Agaricomycotina</taxon>
        <taxon>Agaricomycetes</taxon>
        <taxon>Agaricomycetidae</taxon>
        <taxon>Agaricales</taxon>
        <taxon>Marasmiineae</taxon>
        <taxon>Omphalotaceae</taxon>
        <taxon>Gymnopus</taxon>
    </lineage>
</organism>
<reference evidence="1" key="1">
    <citation type="journal article" date="2019" name="Environ. Microbiol.">
        <title>Fungal ecological strategies reflected in gene transcription - a case study of two litter decomposers.</title>
        <authorList>
            <person name="Barbi F."/>
            <person name="Kohler A."/>
            <person name="Barry K."/>
            <person name="Baskaran P."/>
            <person name="Daum C."/>
            <person name="Fauchery L."/>
            <person name="Ihrmark K."/>
            <person name="Kuo A."/>
            <person name="LaButti K."/>
            <person name="Lipzen A."/>
            <person name="Morin E."/>
            <person name="Grigoriev I.V."/>
            <person name="Henrissat B."/>
            <person name="Lindahl B."/>
            <person name="Martin F."/>
        </authorList>
    </citation>
    <scope>NUCLEOTIDE SEQUENCE</scope>
    <source>
        <strain evidence="1">JB14</strain>
    </source>
</reference>
<dbReference type="EMBL" id="ML769389">
    <property type="protein sequence ID" value="KAE9409019.1"/>
    <property type="molecule type" value="Genomic_DNA"/>
</dbReference>
<dbReference type="PANTHER" id="PTHR46082:SF6">
    <property type="entry name" value="AAA+ ATPASE DOMAIN-CONTAINING PROTEIN-RELATED"/>
    <property type="match status" value="1"/>
</dbReference>
<dbReference type="OrthoDB" id="771227at2759"/>
<sequence>MEVLKDFVRQNLKYSSIFFDASSSQALDKSVEENITQSTSGDTLLVLQNPSAPVEEYIHRLPYIPVLVITTQPSMESSTAFQLPDCADQQQVKKLLCSIEEAFDPRQHVVTLIGNGGTGKTQAVLQFVSKNFSRFSNVWFFDASSQDTLAANFKELGQAVGIGEDVKDVRDFLARMHENWLCIFDNADDKTIFLKEYIPNCNHGNVIVTTRLSETLKMASSPGCQIDLMDLTRETAVELLLSHAHEQRTLENQNLASKIVEALGCHALAVSTAGAYIGATQTCALGNYLAHFNKEKKRFLNYRMRSLDIYQSTVFSTFQLSFEKLSPSAQYLMQICAYLHPTYIPIEIFTRAATFTGSDTSSVDLSLPTESIHILERFLSQFVEEESWYDSVDELLELSLVSYDHVKKSLAIPPVIHTCAQETTVDWEYMKQTASLLLGRATPLGGSMEDYIFRRELLVQASSFQIDDLPTVHVQICFARIFWQCGFWVKAEKLQEEVLVQNKRVHEDHHPDTLTSMGNLAIIYHEQGKLDVAQQLQEEVIAKRKEVLGEHHTDTLTSMNNLAITYQVQGKLDAAQQLQGQVIAKCREVLGEHHPATLTSMGNIAIIYRAQGKLDAAQQLHKQVLAQRKEVLGEYHPDTLISMGDLANTYYVQGKLDAAQYLHEQVFAQRKEVLGGHHPDALTSMNHLAMTYHEQGKLDEAQQLHEQVLAQRKEVLRKHHPAILNSMSNLAYIYQEQGKLDAAQYLQEKVLAQCKEVLGEHHPDTLISMGNLAMTYQLQGKLDAAQQLQEQVFAPYKE</sequence>
<name>A0A6A4IEJ4_9AGAR</name>
<keyword evidence="2" id="KW-1185">Reference proteome</keyword>
<dbReference type="Pfam" id="PF13424">
    <property type="entry name" value="TPR_12"/>
    <property type="match status" value="4"/>
</dbReference>
<dbReference type="PANTHER" id="PTHR46082">
    <property type="entry name" value="ATP/GTP-BINDING PROTEIN-RELATED"/>
    <property type="match status" value="1"/>
</dbReference>
<dbReference type="SUPFAM" id="SSF52540">
    <property type="entry name" value="P-loop containing nucleoside triphosphate hydrolases"/>
    <property type="match status" value="1"/>
</dbReference>
<dbReference type="SMART" id="SM00028">
    <property type="entry name" value="TPR"/>
    <property type="match status" value="5"/>
</dbReference>
<dbReference type="InterPro" id="IPR019734">
    <property type="entry name" value="TPR_rpt"/>
</dbReference>